<feature type="compositionally biased region" description="Basic and acidic residues" evidence="1">
    <location>
        <begin position="651"/>
        <end position="666"/>
    </location>
</feature>
<reference evidence="2 3" key="1">
    <citation type="journal article" date="2018" name="BMC Genomics">
        <title>Genomic comparison of Trypanosoma conorhini and Trypanosoma rangeli to Trypanosoma cruzi strains of high and low virulence.</title>
        <authorList>
            <person name="Bradwell K.R."/>
            <person name="Koparde V.N."/>
            <person name="Matveyev A.V."/>
            <person name="Serrano M.G."/>
            <person name="Alves J.M."/>
            <person name="Parikh H."/>
            <person name="Huang B."/>
            <person name="Lee V."/>
            <person name="Espinosa-Alvarez O."/>
            <person name="Ortiz P.A."/>
            <person name="Costa-Martins A.G."/>
            <person name="Teixeira M.M."/>
            <person name="Buck G.A."/>
        </authorList>
    </citation>
    <scope>NUCLEOTIDE SEQUENCE [LARGE SCALE GENOMIC DNA]</scope>
    <source>
        <strain evidence="2 3">AM80</strain>
    </source>
</reference>
<feature type="region of interest" description="Disordered" evidence="1">
    <location>
        <begin position="443"/>
        <end position="469"/>
    </location>
</feature>
<name>A0A422N953_TRYRA</name>
<accession>A0A422N953</accession>
<sequence length="715" mass="78217">MGSDLSVVMRTRAPVPQVVHEAREQRQSLACDVEESGVLPMLYTEFRLVCGEIFNPAKLVEVPKGTSSPPSVELLVEDTTPQTLSLLTLENAALFPHLHDALRCKQCLGRIGLVVDPSVCIGRRLYAAEQRHIFTQSFSIFLSKLVLAMKHVAPSCQESWVQAGERESPLVGDLVSTRQNSPARQNSSVPQKLFLLQLEQSLLDDVSGPWLVREVVDHMGRVLHYHSAVSLFWGLSTPPLSLPRNIPETPMSGDASSSSRALTRDLACRESNEISMPGSDAAQLGFCRSLQHVLLAQNNMSQMGLRKCLLELFNIHEQQHGSSVRFLKMIDVRENEESEATQRFVSELSLRSGVQIVIGDSGKRWRHQAPYWVKKALPYDSLGAVSMMHSLTQGTPYFNIAGHPEVNQGGNVQLTSLSCVQRDQLRSPKQMDLHLVGNKSDATFMRSPSESERKRAFKPHNEGRHNKESTTLNADSDVAAAALETKGGDMGMKTLNNISLESFSLIEGELDEERMESFRLDAAGEAEAGTADEKELLDINAGLLSDSPAAVRRKKQGQDADSRNATATTHGVKGISAKGIAAVLTTWAPLKPESPVSSSYIVGKEESPVKAKSAAAPPSQPKKGVRAISHYVSPATQGRKSFCAPKRSQQQRRDTAVSKEKFFDARRHQRPSTHSPPTANKITSGKRGGVPSTLPAKGKKTAGVRCHSEISTPEE</sequence>
<feature type="compositionally biased region" description="Polar residues" evidence="1">
    <location>
        <begin position="672"/>
        <end position="683"/>
    </location>
</feature>
<evidence type="ECO:0000256" key="1">
    <source>
        <dbReference type="SAM" id="MobiDB-lite"/>
    </source>
</evidence>
<protein>
    <submittedName>
        <fullName evidence="2">Uncharacterized protein</fullName>
    </submittedName>
</protein>
<feature type="compositionally biased region" description="Basic and acidic residues" evidence="1">
    <location>
        <begin position="449"/>
        <end position="468"/>
    </location>
</feature>
<proteinExistence type="predicted"/>
<dbReference type="EMBL" id="MKGL01000252">
    <property type="protein sequence ID" value="RNF01962.1"/>
    <property type="molecule type" value="Genomic_DNA"/>
</dbReference>
<dbReference type="OMA" id="ACRESNE"/>
<dbReference type="OrthoDB" id="266186at2759"/>
<dbReference type="VEuPathDB" id="TriTrypDB:TRSC58_03876"/>
<dbReference type="GeneID" id="40330615"/>
<dbReference type="AlphaFoldDB" id="A0A422N953"/>
<dbReference type="Proteomes" id="UP000283634">
    <property type="component" value="Unassembled WGS sequence"/>
</dbReference>
<evidence type="ECO:0000313" key="2">
    <source>
        <dbReference type="EMBL" id="RNF01962.1"/>
    </source>
</evidence>
<feature type="region of interest" description="Disordered" evidence="1">
    <location>
        <begin position="636"/>
        <end position="715"/>
    </location>
</feature>
<evidence type="ECO:0000313" key="3">
    <source>
        <dbReference type="Proteomes" id="UP000283634"/>
    </source>
</evidence>
<dbReference type="RefSeq" id="XP_029236632.1">
    <property type="nucleotide sequence ID" value="XM_029383515.1"/>
</dbReference>
<comment type="caution">
    <text evidence="2">The sequence shown here is derived from an EMBL/GenBank/DDBJ whole genome shotgun (WGS) entry which is preliminary data.</text>
</comment>
<organism evidence="2 3">
    <name type="scientific">Trypanosoma rangeli</name>
    <dbReference type="NCBI Taxonomy" id="5698"/>
    <lineage>
        <taxon>Eukaryota</taxon>
        <taxon>Discoba</taxon>
        <taxon>Euglenozoa</taxon>
        <taxon>Kinetoplastea</taxon>
        <taxon>Metakinetoplastina</taxon>
        <taxon>Trypanosomatida</taxon>
        <taxon>Trypanosomatidae</taxon>
        <taxon>Trypanosoma</taxon>
        <taxon>Herpetosoma</taxon>
    </lineage>
</organism>
<gene>
    <name evidence="2" type="ORF">TraAM80_06682</name>
</gene>
<keyword evidence="3" id="KW-1185">Reference proteome</keyword>
<feature type="region of interest" description="Disordered" evidence="1">
    <location>
        <begin position="548"/>
        <end position="570"/>
    </location>
</feature>